<protein>
    <recommendedName>
        <fullName evidence="3">HAT C-terminal dimerisation domain-containing protein</fullName>
    </recommendedName>
</protein>
<dbReference type="AlphaFoldDB" id="A0A9P7E050"/>
<name>A0A9P7E050_9AGAM</name>
<dbReference type="OrthoDB" id="2692378at2759"/>
<proteinExistence type="predicted"/>
<gene>
    <name evidence="1" type="ORF">BJ212DRAFT_1485665</name>
</gene>
<dbReference type="RefSeq" id="XP_041187922.1">
    <property type="nucleotide sequence ID" value="XM_041341014.1"/>
</dbReference>
<sequence>MASSVSSECAFSQGGITISKCHNHLKGDIVEALQCVKCALHHDLLFHEPGPSSSTEGALEDSDIEMDANEKLSDVEDGDEEGWDALLEGDEDFIESDADSMITWAAAQAKAKPKPAVTGGFGLAWNFCKPKLSEARPKLWLLSQAGPEHHYLL</sequence>
<evidence type="ECO:0000313" key="1">
    <source>
        <dbReference type="EMBL" id="KAG1807253.1"/>
    </source>
</evidence>
<dbReference type="EMBL" id="JABBWG010000044">
    <property type="protein sequence ID" value="KAG1807253.1"/>
    <property type="molecule type" value="Genomic_DNA"/>
</dbReference>
<accession>A0A9P7E050</accession>
<evidence type="ECO:0000313" key="2">
    <source>
        <dbReference type="Proteomes" id="UP000807769"/>
    </source>
</evidence>
<reference evidence="1" key="1">
    <citation type="journal article" date="2020" name="New Phytol.">
        <title>Comparative genomics reveals dynamic genome evolution in host specialist ectomycorrhizal fungi.</title>
        <authorList>
            <person name="Lofgren L.A."/>
            <person name="Nguyen N.H."/>
            <person name="Vilgalys R."/>
            <person name="Ruytinx J."/>
            <person name="Liao H.L."/>
            <person name="Branco S."/>
            <person name="Kuo A."/>
            <person name="LaButti K."/>
            <person name="Lipzen A."/>
            <person name="Andreopoulos W."/>
            <person name="Pangilinan J."/>
            <person name="Riley R."/>
            <person name="Hundley H."/>
            <person name="Na H."/>
            <person name="Barry K."/>
            <person name="Grigoriev I.V."/>
            <person name="Stajich J.E."/>
            <person name="Kennedy P.G."/>
        </authorList>
    </citation>
    <scope>NUCLEOTIDE SEQUENCE</scope>
    <source>
        <strain evidence="1">MN1</strain>
    </source>
</reference>
<organism evidence="1 2">
    <name type="scientific">Suillus subaureus</name>
    <dbReference type="NCBI Taxonomy" id="48587"/>
    <lineage>
        <taxon>Eukaryota</taxon>
        <taxon>Fungi</taxon>
        <taxon>Dikarya</taxon>
        <taxon>Basidiomycota</taxon>
        <taxon>Agaricomycotina</taxon>
        <taxon>Agaricomycetes</taxon>
        <taxon>Agaricomycetidae</taxon>
        <taxon>Boletales</taxon>
        <taxon>Suillineae</taxon>
        <taxon>Suillaceae</taxon>
        <taxon>Suillus</taxon>
    </lineage>
</organism>
<comment type="caution">
    <text evidence="1">The sequence shown here is derived from an EMBL/GenBank/DDBJ whole genome shotgun (WGS) entry which is preliminary data.</text>
</comment>
<keyword evidence="2" id="KW-1185">Reference proteome</keyword>
<evidence type="ECO:0008006" key="3">
    <source>
        <dbReference type="Google" id="ProtNLM"/>
    </source>
</evidence>
<dbReference type="Proteomes" id="UP000807769">
    <property type="component" value="Unassembled WGS sequence"/>
</dbReference>
<dbReference type="GeneID" id="64635030"/>